<dbReference type="Pfam" id="PF09648">
    <property type="entry name" value="YycI"/>
    <property type="match status" value="1"/>
</dbReference>
<feature type="domain" description="Regulatory protein YycH-like" evidence="2">
    <location>
        <begin position="38"/>
        <end position="277"/>
    </location>
</feature>
<keyword evidence="1" id="KW-1133">Transmembrane helix</keyword>
<evidence type="ECO:0000259" key="2">
    <source>
        <dbReference type="Pfam" id="PF09648"/>
    </source>
</evidence>
<dbReference type="KEGG" id="bacg:D2962_16920"/>
<reference evidence="3 4" key="1">
    <citation type="submission" date="2018-10" db="EMBL/GenBank/DDBJ databases">
        <authorList>
            <person name="Zhang X."/>
        </authorList>
    </citation>
    <scope>NUCLEOTIDE SEQUENCE [LARGE SCALE GENOMIC DNA]</scope>
    <source>
        <strain evidence="3 4">SK-G1</strain>
    </source>
</reference>
<dbReference type="RefSeq" id="WP_120766910.1">
    <property type="nucleotide sequence ID" value="NZ_CP033169.1"/>
</dbReference>
<keyword evidence="4" id="KW-1185">Reference proteome</keyword>
<evidence type="ECO:0000313" key="4">
    <source>
        <dbReference type="Proteomes" id="UP000280960"/>
    </source>
</evidence>
<dbReference type="Proteomes" id="UP000280960">
    <property type="component" value="Chromosome"/>
</dbReference>
<accession>A0A3G2RAK6</accession>
<dbReference type="GO" id="GO:0016020">
    <property type="term" value="C:membrane"/>
    <property type="evidence" value="ECO:0007669"/>
    <property type="project" value="InterPro"/>
</dbReference>
<dbReference type="AlphaFoldDB" id="A0A3G2RAK6"/>
<sequence>MDWRRAAMILISSFIVLNIILAVNLWVRERPAGEFTLTQYQQQEIEDQLSQKGIKLEVKIPEKSLPQAFLEVGYKKVDRQKILENFLGEGVKPRVEQIQGGTSYTIDSRQLIIMDNGIITYFNKKEENALASLSRQEAEAMATDFMKSHGGLPQEAVLNSITYDAKTKSYLIEYVRNYDGFFVANSYIDILVSPSGVKNYYQSWLNIYGYKGKKRAVISPFTAIMRVASEKKNADSMVITGIKQGFYSKFYDAERWQAAPVWKIGLKNGDVYYVNAYTGELEQ</sequence>
<gene>
    <name evidence="3" type="ORF">D2962_16920</name>
</gene>
<protein>
    <recommendedName>
        <fullName evidence="2">Regulatory protein YycH-like domain-containing protein</fullName>
    </recommendedName>
</protein>
<dbReference type="InterPro" id="IPR018604">
    <property type="entry name" value="YycI-like"/>
</dbReference>
<organism evidence="3 4">
    <name type="scientific">Biomaibacter acetigenes</name>
    <dbReference type="NCBI Taxonomy" id="2316383"/>
    <lineage>
        <taxon>Bacteria</taxon>
        <taxon>Bacillati</taxon>
        <taxon>Bacillota</taxon>
        <taxon>Clostridia</taxon>
        <taxon>Thermosediminibacterales</taxon>
        <taxon>Tepidanaerobacteraceae</taxon>
        <taxon>Biomaibacter</taxon>
    </lineage>
</organism>
<dbReference type="Gene3D" id="2.40.128.690">
    <property type="entry name" value="YycH protein, domain 3-like"/>
    <property type="match status" value="1"/>
</dbReference>
<proteinExistence type="predicted"/>
<evidence type="ECO:0000256" key="1">
    <source>
        <dbReference type="SAM" id="Phobius"/>
    </source>
</evidence>
<keyword evidence="1" id="KW-0472">Membrane</keyword>
<evidence type="ECO:0000313" key="3">
    <source>
        <dbReference type="EMBL" id="AYO32058.1"/>
    </source>
</evidence>
<dbReference type="EMBL" id="CP033169">
    <property type="protein sequence ID" value="AYO32058.1"/>
    <property type="molecule type" value="Genomic_DNA"/>
</dbReference>
<keyword evidence="1" id="KW-0812">Transmembrane</keyword>
<feature type="transmembrane region" description="Helical" evidence="1">
    <location>
        <begin position="6"/>
        <end position="27"/>
    </location>
</feature>
<name>A0A3G2RAK6_9FIRM</name>